<keyword evidence="3" id="KW-1185">Reference proteome</keyword>
<gene>
    <name evidence="1 2" type="primary">thyX</name>
    <name evidence="2" type="ORF">D2962_16020</name>
</gene>
<dbReference type="GO" id="GO:0006231">
    <property type="term" value="P:dTMP biosynthetic process"/>
    <property type="evidence" value="ECO:0007669"/>
    <property type="project" value="UniProtKB-UniRule"/>
</dbReference>
<feature type="binding site" evidence="1">
    <location>
        <position position="55"/>
    </location>
    <ligand>
        <name>FAD</name>
        <dbReference type="ChEBI" id="CHEBI:57692"/>
        <note>ligand shared between neighboring subunits</note>
    </ligand>
</feature>
<keyword evidence="1" id="KW-0521">NADP</keyword>
<feature type="binding site" evidence="1">
    <location>
        <begin position="76"/>
        <end position="79"/>
    </location>
    <ligand>
        <name>dUMP</name>
        <dbReference type="ChEBI" id="CHEBI:246422"/>
        <note>ligand shared between dimeric partners</note>
    </ligand>
</feature>
<dbReference type="HAMAP" id="MF_01408">
    <property type="entry name" value="ThyX"/>
    <property type="match status" value="1"/>
</dbReference>
<proteinExistence type="inferred from homology"/>
<dbReference type="NCBIfam" id="TIGR02170">
    <property type="entry name" value="thyX"/>
    <property type="match status" value="1"/>
</dbReference>
<sequence length="390" mass="44193">MKVTILTHTPEPEKTVAAAARLCYSNISASEIMENLSEEKASSFIKKLMDMGHMSPTEHVSFTFAVDGVSRTLLAQLTRHRIASYSVQSLRYNNPFKSEIADPREEEENESRHLAYLEGLAFAWNSCGQKSRFFTESMEKHNIKGLSLEKISKNLLSPYFRGIFDGAGILEEGPDLSIAFPRNFDAVLNKSSFNITPEAEKILIKNEDAVNFCLFIYENLDFASQNFCREKLTALCQKSRDFYKAFLKAAESYIDGRYYSTLPESIAKNPEAVLTYINGLESCKKNYLELVKMGVEQEDARYILPMGTQTRLVMTMNVRSLYNFFHLRCCRRAQSEIRHLANLMLAEVKKIAPGLFEKAGAPCEATGFCPEGKFSCGRYPAQRPEARGQR</sequence>
<keyword evidence="1 2" id="KW-0808">Transferase</keyword>
<feature type="binding site" evidence="1">
    <location>
        <begin position="317"/>
        <end position="319"/>
    </location>
    <ligand>
        <name>FAD</name>
        <dbReference type="ChEBI" id="CHEBI:57692"/>
        <note>ligand shared between neighboring subunits</note>
    </ligand>
</feature>
<comment type="function">
    <text evidence="1">Catalyzes the reductive methylation of 2'-deoxyuridine-5'-monophosphate (dUMP) to 2'-deoxythymidine-5'-monophosphate (dTMP) while utilizing 5,10-methylenetetrahydrofolate (mTHF) as the methyl donor, and NADPH and FADH(2) as the reductant.</text>
</comment>
<dbReference type="PANTHER" id="PTHR34934">
    <property type="entry name" value="FLAVIN-DEPENDENT THYMIDYLATE SYNTHASE"/>
    <property type="match status" value="1"/>
</dbReference>
<dbReference type="Gene3D" id="3.30.1360.170">
    <property type="match status" value="2"/>
</dbReference>
<dbReference type="GO" id="GO:0004799">
    <property type="term" value="F:thymidylate synthase activity"/>
    <property type="evidence" value="ECO:0007669"/>
    <property type="project" value="TreeGrafter"/>
</dbReference>
<keyword evidence="1 2" id="KW-0489">Methyltransferase</keyword>
<feature type="binding site" evidence="1">
    <location>
        <position position="328"/>
    </location>
    <ligand>
        <name>dUMP</name>
        <dbReference type="ChEBI" id="CHEBI:246422"/>
        <note>ligand shared between dimeric partners</note>
    </ligand>
</feature>
<dbReference type="KEGG" id="bacg:D2962_16020"/>
<dbReference type="PANTHER" id="PTHR34934:SF1">
    <property type="entry name" value="FLAVIN-DEPENDENT THYMIDYLATE SYNTHASE"/>
    <property type="match status" value="1"/>
</dbReference>
<dbReference type="AlphaFoldDB" id="A0A3G2RA60"/>
<feature type="binding site" description="in other chain" evidence="1">
    <location>
        <begin position="89"/>
        <end position="91"/>
    </location>
    <ligand>
        <name>dUMP</name>
        <dbReference type="ChEBI" id="CHEBI:246422"/>
        <note>ligand shared between dimeric partners</note>
    </ligand>
</feature>
<comment type="pathway">
    <text evidence="1">Pyrimidine metabolism; dTTP biosynthesis.</text>
</comment>
<protein>
    <recommendedName>
        <fullName evidence="1">Flavin-dependent thymidylate synthase</fullName>
        <shortName evidence="1">FDTS</shortName>
        <ecNumber evidence="1">2.1.1.148</ecNumber>
    </recommendedName>
    <alternativeName>
        <fullName evidence="1">FAD-dependent thymidylate synthase</fullName>
    </alternativeName>
    <alternativeName>
        <fullName evidence="1">Thymidylate synthase ThyX</fullName>
        <shortName evidence="1">TS</shortName>
        <shortName evidence="1">TSase</shortName>
    </alternativeName>
</protein>
<comment type="caution">
    <text evidence="1">Lacks conserved residue(s) required for the propagation of feature annotation.</text>
</comment>
<evidence type="ECO:0000313" key="2">
    <source>
        <dbReference type="EMBL" id="AYO31908.1"/>
    </source>
</evidence>
<dbReference type="CDD" id="cd20175">
    <property type="entry name" value="ThyX"/>
    <property type="match status" value="1"/>
</dbReference>
<dbReference type="Pfam" id="PF02511">
    <property type="entry name" value="Thy1"/>
    <property type="match status" value="2"/>
</dbReference>
<feature type="active site" description="Involved in ionization of N3 of dUMP, leading to its activation" evidence="1">
    <location>
        <position position="328"/>
    </location>
</feature>
<keyword evidence="1" id="KW-0545">Nucleotide biosynthesis</keyword>
<dbReference type="UniPathway" id="UPA00575"/>
<feature type="binding site" evidence="1">
    <location>
        <position position="323"/>
    </location>
    <ligand>
        <name>FAD</name>
        <dbReference type="ChEBI" id="CHEBI:57692"/>
        <note>ligand shared between neighboring subunits</note>
    </ligand>
</feature>
<dbReference type="Proteomes" id="UP000280960">
    <property type="component" value="Chromosome"/>
</dbReference>
<dbReference type="PROSITE" id="PS51331">
    <property type="entry name" value="THYX"/>
    <property type="match status" value="1"/>
</dbReference>
<dbReference type="SUPFAM" id="SSF69796">
    <property type="entry name" value="Thymidylate synthase-complementing protein Thy1"/>
    <property type="match status" value="2"/>
</dbReference>
<reference evidence="2 3" key="1">
    <citation type="submission" date="2018-10" db="EMBL/GenBank/DDBJ databases">
        <authorList>
            <person name="Zhang X."/>
        </authorList>
    </citation>
    <scope>NUCLEOTIDE SEQUENCE [LARGE SCALE GENOMIC DNA]</scope>
    <source>
        <strain evidence="2 3">SK-G1</strain>
    </source>
</reference>
<evidence type="ECO:0000256" key="1">
    <source>
        <dbReference type="HAMAP-Rule" id="MF_01408"/>
    </source>
</evidence>
<dbReference type="GO" id="GO:0050660">
    <property type="term" value="F:flavin adenine dinucleotide binding"/>
    <property type="evidence" value="ECO:0007669"/>
    <property type="project" value="UniProtKB-UniRule"/>
</dbReference>
<comment type="catalytic activity">
    <reaction evidence="1">
        <text>dUMP + (6R)-5,10-methylene-5,6,7,8-tetrahydrofolate + NADPH + H(+) = dTMP + (6S)-5,6,7,8-tetrahydrofolate + NADP(+)</text>
        <dbReference type="Rhea" id="RHEA:29043"/>
        <dbReference type="ChEBI" id="CHEBI:15378"/>
        <dbReference type="ChEBI" id="CHEBI:15636"/>
        <dbReference type="ChEBI" id="CHEBI:57453"/>
        <dbReference type="ChEBI" id="CHEBI:57783"/>
        <dbReference type="ChEBI" id="CHEBI:58349"/>
        <dbReference type="ChEBI" id="CHEBI:63528"/>
        <dbReference type="ChEBI" id="CHEBI:246422"/>
        <dbReference type="EC" id="2.1.1.148"/>
    </reaction>
</comment>
<comment type="similarity">
    <text evidence="1">Belongs to the thymidylate synthase ThyX family.</text>
</comment>
<dbReference type="InterPro" id="IPR003669">
    <property type="entry name" value="Thymidylate_synthase_ThyX"/>
</dbReference>
<dbReference type="EMBL" id="CP033169">
    <property type="protein sequence ID" value="AYO31908.1"/>
    <property type="molecule type" value="Genomic_DNA"/>
</dbReference>
<accession>A0A3G2RA60</accession>
<keyword evidence="1" id="KW-0274">FAD</keyword>
<comment type="cofactor">
    <cofactor evidence="1">
        <name>FAD</name>
        <dbReference type="ChEBI" id="CHEBI:57692"/>
    </cofactor>
    <text evidence="1">Binds 4 FAD per tetramer. Each FAD binding site is formed by three monomers.</text>
</comment>
<dbReference type="EC" id="2.1.1.148" evidence="1"/>
<comment type="subunit">
    <text evidence="1">Homotetramer.</text>
</comment>
<feature type="binding site" evidence="1">
    <location>
        <begin position="79"/>
        <end position="81"/>
    </location>
    <ligand>
        <name>FAD</name>
        <dbReference type="ChEBI" id="CHEBI:57692"/>
        <note>ligand shared between neighboring subunits</note>
    </ligand>
</feature>
<name>A0A3G2RA60_9FIRM</name>
<dbReference type="GO" id="GO:0050797">
    <property type="term" value="F:thymidylate synthase (FAD) activity"/>
    <property type="evidence" value="ECO:0007669"/>
    <property type="project" value="UniProtKB-UniRule"/>
</dbReference>
<feature type="binding site" description="in other chain" evidence="1">
    <location>
        <position position="301"/>
    </location>
    <ligand>
        <name>dUMP</name>
        <dbReference type="ChEBI" id="CHEBI:246422"/>
        <note>ligand shared between dimeric partners</note>
    </ligand>
</feature>
<dbReference type="GO" id="GO:0070402">
    <property type="term" value="F:NADPH binding"/>
    <property type="evidence" value="ECO:0007669"/>
    <property type="project" value="TreeGrafter"/>
</dbReference>
<organism evidence="2 3">
    <name type="scientific">Biomaibacter acetigenes</name>
    <dbReference type="NCBI Taxonomy" id="2316383"/>
    <lineage>
        <taxon>Bacteria</taxon>
        <taxon>Bacillati</taxon>
        <taxon>Bacillota</taxon>
        <taxon>Clostridia</taxon>
        <taxon>Thermosediminibacterales</taxon>
        <taxon>Tepidanaerobacteraceae</taxon>
        <taxon>Biomaibacter</taxon>
    </lineage>
</organism>
<keyword evidence="1" id="KW-0285">Flavoprotein</keyword>
<evidence type="ECO:0000313" key="3">
    <source>
        <dbReference type="Proteomes" id="UP000280960"/>
    </source>
</evidence>
<dbReference type="InterPro" id="IPR036098">
    <property type="entry name" value="Thymidylate_synthase_ThyX_sf"/>
</dbReference>
<dbReference type="GO" id="GO:0032259">
    <property type="term" value="P:methylation"/>
    <property type="evidence" value="ECO:0007669"/>
    <property type="project" value="UniProtKB-KW"/>
</dbReference>
<dbReference type="GO" id="GO:0006235">
    <property type="term" value="P:dTTP biosynthetic process"/>
    <property type="evidence" value="ECO:0007669"/>
    <property type="project" value="UniProtKB-UniRule"/>
</dbReference>